<sequence>METKNALATVYNPAHPQSGRSVAVRRFALLSLLSLVAVIGLRSTHAAETAVKIPAPKIDIAMSTDASQATAILAGGCFWGVQAVFQHTQGVIAAVSGYAGGDQMHAHYDDVSSGSTGHAETVKITYDPHQISYGKLLQIYFSVVQDPTQLDRQGPDSGTQYRSVIFYQSDEQKRIATSYIAQLDAAKVFPKPIVTQTVALPVSSFYAAEKYHQDFATLHPQHGYIAYYDLPKLENLKKLFPAEYRPVAVTVAKS</sequence>
<protein>
    <recommendedName>
        <fullName evidence="4">Peptide methionine sulfoxide reductase MsrA</fullName>
        <shortName evidence="4">Protein-methionine-S-oxide reductase</shortName>
        <ecNumber evidence="4">1.8.4.11</ecNumber>
    </recommendedName>
    <alternativeName>
        <fullName evidence="4">Peptide-methionine (S)-S-oxide reductase</fullName>
        <shortName evidence="4">Peptide Met(O) reductase</shortName>
    </alternativeName>
</protein>
<dbReference type="Proteomes" id="UP000074561">
    <property type="component" value="Chromosome"/>
</dbReference>
<gene>
    <name evidence="4 6" type="primary">msrA</name>
    <name evidence="6" type="ORF">CPter91_4515</name>
</gene>
<evidence type="ECO:0000256" key="3">
    <source>
        <dbReference type="ARBA" id="ARBA00048782"/>
    </source>
</evidence>
<evidence type="ECO:0000256" key="4">
    <source>
        <dbReference type="HAMAP-Rule" id="MF_01401"/>
    </source>
</evidence>
<name>A0A127QB29_9BURK</name>
<evidence type="ECO:0000256" key="2">
    <source>
        <dbReference type="ARBA" id="ARBA00047806"/>
    </source>
</evidence>
<dbReference type="NCBIfam" id="TIGR00401">
    <property type="entry name" value="msrA"/>
    <property type="match status" value="1"/>
</dbReference>
<evidence type="ECO:0000313" key="6">
    <source>
        <dbReference type="EMBL" id="AMP06822.1"/>
    </source>
</evidence>
<dbReference type="HAMAP" id="MF_01401">
    <property type="entry name" value="MsrA"/>
    <property type="match status" value="1"/>
</dbReference>
<dbReference type="PATRIC" id="fig|279113.9.peg.4472"/>
<dbReference type="KEGG" id="cpra:CPter91_4515"/>
<comment type="function">
    <text evidence="4">Has an important function as a repair enzyme for proteins that have been inactivated by oxidation. Catalyzes the reversible oxidation-reduction of methionine sulfoxide in proteins to methionine.</text>
</comment>
<keyword evidence="1 4" id="KW-0560">Oxidoreductase</keyword>
<dbReference type="Pfam" id="PF01625">
    <property type="entry name" value="PMSR"/>
    <property type="match status" value="1"/>
</dbReference>
<dbReference type="AlphaFoldDB" id="A0A127QB29"/>
<feature type="domain" description="Peptide methionine sulphoxide reductase MsrA" evidence="5">
    <location>
        <begin position="70"/>
        <end position="224"/>
    </location>
</feature>
<comment type="similarity">
    <text evidence="4">Belongs to the MsrA Met sulfoxide reductase family.</text>
</comment>
<proteinExistence type="inferred from homology"/>
<dbReference type="InterPro" id="IPR036509">
    <property type="entry name" value="Met_Sox_Rdtase_MsrA_sf"/>
</dbReference>
<dbReference type="EMBL" id="CP013234">
    <property type="protein sequence ID" value="AMP06822.1"/>
    <property type="molecule type" value="Genomic_DNA"/>
</dbReference>
<dbReference type="OrthoDB" id="4174719at2"/>
<dbReference type="STRING" id="279113.CPter91_4515"/>
<dbReference type="InterPro" id="IPR002569">
    <property type="entry name" value="Met_Sox_Rdtase_MsrA_dom"/>
</dbReference>
<evidence type="ECO:0000256" key="1">
    <source>
        <dbReference type="ARBA" id="ARBA00023002"/>
    </source>
</evidence>
<comment type="catalytic activity">
    <reaction evidence="3 4">
        <text>[thioredoxin]-disulfide + L-methionine + H2O = L-methionine (S)-S-oxide + [thioredoxin]-dithiol</text>
        <dbReference type="Rhea" id="RHEA:19993"/>
        <dbReference type="Rhea" id="RHEA-COMP:10698"/>
        <dbReference type="Rhea" id="RHEA-COMP:10700"/>
        <dbReference type="ChEBI" id="CHEBI:15377"/>
        <dbReference type="ChEBI" id="CHEBI:29950"/>
        <dbReference type="ChEBI" id="CHEBI:50058"/>
        <dbReference type="ChEBI" id="CHEBI:57844"/>
        <dbReference type="ChEBI" id="CHEBI:58772"/>
        <dbReference type="EC" id="1.8.4.11"/>
    </reaction>
</comment>
<dbReference type="EC" id="1.8.4.11" evidence="4"/>
<dbReference type="PANTHER" id="PTHR43774:SF1">
    <property type="entry name" value="PEPTIDE METHIONINE SULFOXIDE REDUCTASE MSRA 2"/>
    <property type="match status" value="1"/>
</dbReference>
<evidence type="ECO:0000313" key="7">
    <source>
        <dbReference type="Proteomes" id="UP000074561"/>
    </source>
</evidence>
<dbReference type="PANTHER" id="PTHR43774">
    <property type="entry name" value="PEPTIDE METHIONINE SULFOXIDE REDUCTASE"/>
    <property type="match status" value="1"/>
</dbReference>
<feature type="active site" evidence="4">
    <location>
        <position position="77"/>
    </location>
</feature>
<accession>A0A127QB29</accession>
<dbReference type="GO" id="GO:0008113">
    <property type="term" value="F:peptide-methionine (S)-S-oxide reductase activity"/>
    <property type="evidence" value="ECO:0007669"/>
    <property type="project" value="UniProtKB-UniRule"/>
</dbReference>
<dbReference type="GO" id="GO:0033744">
    <property type="term" value="F:L-methionine:thioredoxin-disulfide S-oxidoreductase activity"/>
    <property type="evidence" value="ECO:0007669"/>
    <property type="project" value="RHEA"/>
</dbReference>
<comment type="catalytic activity">
    <reaction evidence="2 4">
        <text>L-methionyl-[protein] + [thioredoxin]-disulfide + H2O = L-methionyl-(S)-S-oxide-[protein] + [thioredoxin]-dithiol</text>
        <dbReference type="Rhea" id="RHEA:14217"/>
        <dbReference type="Rhea" id="RHEA-COMP:10698"/>
        <dbReference type="Rhea" id="RHEA-COMP:10700"/>
        <dbReference type="Rhea" id="RHEA-COMP:12313"/>
        <dbReference type="Rhea" id="RHEA-COMP:12315"/>
        <dbReference type="ChEBI" id="CHEBI:15377"/>
        <dbReference type="ChEBI" id="CHEBI:16044"/>
        <dbReference type="ChEBI" id="CHEBI:29950"/>
        <dbReference type="ChEBI" id="CHEBI:44120"/>
        <dbReference type="ChEBI" id="CHEBI:50058"/>
        <dbReference type="EC" id="1.8.4.11"/>
    </reaction>
</comment>
<evidence type="ECO:0000259" key="5">
    <source>
        <dbReference type="Pfam" id="PF01625"/>
    </source>
</evidence>
<dbReference type="SUPFAM" id="SSF55068">
    <property type="entry name" value="Peptide methionine sulfoxide reductase"/>
    <property type="match status" value="1"/>
</dbReference>
<organism evidence="6 7">
    <name type="scientific">Collimonas pratensis</name>
    <dbReference type="NCBI Taxonomy" id="279113"/>
    <lineage>
        <taxon>Bacteria</taxon>
        <taxon>Pseudomonadati</taxon>
        <taxon>Pseudomonadota</taxon>
        <taxon>Betaproteobacteria</taxon>
        <taxon>Burkholderiales</taxon>
        <taxon>Oxalobacteraceae</taxon>
        <taxon>Collimonas</taxon>
    </lineage>
</organism>
<dbReference type="Gene3D" id="3.30.1060.10">
    <property type="entry name" value="Peptide methionine sulphoxide reductase MsrA"/>
    <property type="match status" value="1"/>
</dbReference>
<reference evidence="6 7" key="1">
    <citation type="submission" date="2015-11" db="EMBL/GenBank/DDBJ databases">
        <title>Exploring the genomic traits of fungus-feeding bacterial genus Collimonas.</title>
        <authorList>
            <person name="Song C."/>
            <person name="Schmidt R."/>
            <person name="de Jager V."/>
            <person name="Krzyzanowska D."/>
            <person name="Jongedijk E."/>
            <person name="Cankar K."/>
            <person name="Beekwilder J."/>
            <person name="van Veen A."/>
            <person name="de Boer W."/>
            <person name="van Veen J.A."/>
            <person name="Garbeva P."/>
        </authorList>
    </citation>
    <scope>NUCLEOTIDE SEQUENCE [LARGE SCALE GENOMIC DNA]</scope>
    <source>
        <strain evidence="6 7">Ter91</strain>
    </source>
</reference>